<dbReference type="EMBL" id="JAPNNL010000310">
    <property type="protein sequence ID" value="MDA0638878.1"/>
    <property type="molecule type" value="Genomic_DNA"/>
</dbReference>
<dbReference type="Proteomes" id="UP001144036">
    <property type="component" value="Unassembled WGS sequence"/>
</dbReference>
<evidence type="ECO:0008006" key="3">
    <source>
        <dbReference type="Google" id="ProtNLM"/>
    </source>
</evidence>
<reference evidence="1" key="1">
    <citation type="submission" date="2022-11" db="EMBL/GenBank/DDBJ databases">
        <title>Nonomuraea corallina sp. nov., a new species of the genus Nonomuraea isolated from sea side sediment in Thai sea.</title>
        <authorList>
            <person name="Ngamcharungchit C."/>
            <person name="Matsumoto A."/>
            <person name="Suriyachadkun C."/>
            <person name="Panbangred W."/>
            <person name="Inahashi Y."/>
            <person name="Intra B."/>
        </authorList>
    </citation>
    <scope>NUCLEOTIDE SEQUENCE</scope>
    <source>
        <strain evidence="1">MCN248</strain>
    </source>
</reference>
<evidence type="ECO:0000313" key="1">
    <source>
        <dbReference type="EMBL" id="MDA0638878.1"/>
    </source>
</evidence>
<comment type="caution">
    <text evidence="1">The sequence shown here is derived from an EMBL/GenBank/DDBJ whole genome shotgun (WGS) entry which is preliminary data.</text>
</comment>
<accession>A0ABT4SNP6</accession>
<proteinExistence type="predicted"/>
<keyword evidence="2" id="KW-1185">Reference proteome</keyword>
<sequence>MWERLDHGAGRATRSEIRRMRAALVALVAAVPLALAAAASGLAVPRLGVDGGDPEPAIVRDDAGRVRNMTVWFRHRIVNDGWFPVTVSGVGLRADGVRLTEVRADDGRAFPLTIRPGGLVRVRLLAQIVDCERALAAVPELSLRAERWWGSQSAGPERRGNAGWEFGIESACDR</sequence>
<organism evidence="1 2">
    <name type="scientific">Nonomuraea corallina</name>
    <dbReference type="NCBI Taxonomy" id="2989783"/>
    <lineage>
        <taxon>Bacteria</taxon>
        <taxon>Bacillati</taxon>
        <taxon>Actinomycetota</taxon>
        <taxon>Actinomycetes</taxon>
        <taxon>Streptosporangiales</taxon>
        <taxon>Streptosporangiaceae</taxon>
        <taxon>Nonomuraea</taxon>
    </lineage>
</organism>
<name>A0ABT4SNP6_9ACTN</name>
<dbReference type="RefSeq" id="WP_270159820.1">
    <property type="nucleotide sequence ID" value="NZ_JAPNNL010000310.1"/>
</dbReference>
<protein>
    <recommendedName>
        <fullName evidence="3">Late embryogenesis abundant protein LEA-2 subgroup domain-containing protein</fullName>
    </recommendedName>
</protein>
<gene>
    <name evidence="1" type="ORF">OUY22_36165</name>
</gene>
<evidence type="ECO:0000313" key="2">
    <source>
        <dbReference type="Proteomes" id="UP001144036"/>
    </source>
</evidence>